<protein>
    <recommendedName>
        <fullName evidence="10">Peptidyl-prolyl cis-trans isomerase</fullName>
        <ecNumber evidence="10">5.2.1.8</ecNumber>
    </recommendedName>
</protein>
<dbReference type="InterPro" id="IPR001179">
    <property type="entry name" value="PPIase_FKBP_dom"/>
</dbReference>
<dbReference type="KEGG" id="cman:A9D14_10190"/>
<evidence type="ECO:0000256" key="6">
    <source>
        <dbReference type="ARBA" id="ARBA00023186"/>
    </source>
</evidence>
<dbReference type="Proteomes" id="UP000195807">
    <property type="component" value="Chromosome"/>
</dbReference>
<dbReference type="RefSeq" id="WP_066845937.1">
    <property type="nucleotide sequence ID" value="NZ_CP019602.1"/>
</dbReference>
<feature type="domain" description="PPIase FKBP-type" evidence="12">
    <location>
        <begin position="7"/>
        <end position="87"/>
    </location>
</feature>
<dbReference type="AlphaFoldDB" id="A0A1Z1FF23"/>
<evidence type="ECO:0000313" key="13">
    <source>
        <dbReference type="EMBL" id="ARU17428.1"/>
    </source>
</evidence>
<name>A0A1Z1FF23_9SPHN</name>
<evidence type="ECO:0000259" key="12">
    <source>
        <dbReference type="PROSITE" id="PS50059"/>
    </source>
</evidence>
<feature type="region of interest" description="Disordered" evidence="11">
    <location>
        <begin position="83"/>
        <end position="102"/>
    </location>
</feature>
<evidence type="ECO:0000256" key="9">
    <source>
        <dbReference type="PROSITE-ProRule" id="PRU00277"/>
    </source>
</evidence>
<dbReference type="Pfam" id="PF00254">
    <property type="entry name" value="FKBP_C"/>
    <property type="match status" value="1"/>
</dbReference>
<sequence length="145" mass="15301">MATPKTGDTVVIDFSVKTADGNVVGGTDQNGPQVVTIGKGEIMPQIEAALEHMEEGAEQDVTIEAEQAFGPRRDELIIEIPRSTLPPEPAPQPGMTLAAQQQDGSEMNLTIVQVGDESVTADGNHPLAGEDLTFGLKLVEIRQAA</sequence>
<comment type="function">
    <text evidence="8">Also involved in hydrogenase metallocenter assembly, probably by participating in the nickel insertion step. This function in hydrogenase biosynthesis requires chaperone activity and the presence of the metal-binding domain, but not PPIase activity.</text>
</comment>
<evidence type="ECO:0000256" key="5">
    <source>
        <dbReference type="ARBA" id="ARBA00023110"/>
    </source>
</evidence>
<evidence type="ECO:0000256" key="2">
    <source>
        <dbReference type="ARBA" id="ARBA00004496"/>
    </source>
</evidence>
<keyword evidence="14" id="KW-1185">Reference proteome</keyword>
<evidence type="ECO:0000256" key="8">
    <source>
        <dbReference type="ARBA" id="ARBA00037071"/>
    </source>
</evidence>
<comment type="subcellular location">
    <subcellularLocation>
        <location evidence="2">Cytoplasm</location>
    </subcellularLocation>
</comment>
<dbReference type="Gene3D" id="3.10.50.40">
    <property type="match status" value="1"/>
</dbReference>
<evidence type="ECO:0000313" key="14">
    <source>
        <dbReference type="Proteomes" id="UP000195807"/>
    </source>
</evidence>
<evidence type="ECO:0000256" key="1">
    <source>
        <dbReference type="ARBA" id="ARBA00000971"/>
    </source>
</evidence>
<keyword evidence="6" id="KW-0143">Chaperone</keyword>
<dbReference type="GO" id="GO:0005737">
    <property type="term" value="C:cytoplasm"/>
    <property type="evidence" value="ECO:0007669"/>
    <property type="project" value="UniProtKB-SubCell"/>
</dbReference>
<comment type="catalytic activity">
    <reaction evidence="1 9 10">
        <text>[protein]-peptidylproline (omega=180) = [protein]-peptidylproline (omega=0)</text>
        <dbReference type="Rhea" id="RHEA:16237"/>
        <dbReference type="Rhea" id="RHEA-COMP:10747"/>
        <dbReference type="Rhea" id="RHEA-COMP:10748"/>
        <dbReference type="ChEBI" id="CHEBI:83833"/>
        <dbReference type="ChEBI" id="CHEBI:83834"/>
        <dbReference type="EC" id="5.2.1.8"/>
    </reaction>
</comment>
<organism evidence="13 14">
    <name type="scientific">Croceicoccus marinus</name>
    <dbReference type="NCBI Taxonomy" id="450378"/>
    <lineage>
        <taxon>Bacteria</taxon>
        <taxon>Pseudomonadati</taxon>
        <taxon>Pseudomonadota</taxon>
        <taxon>Alphaproteobacteria</taxon>
        <taxon>Sphingomonadales</taxon>
        <taxon>Erythrobacteraceae</taxon>
        <taxon>Croceicoccus</taxon>
    </lineage>
</organism>
<evidence type="ECO:0000256" key="4">
    <source>
        <dbReference type="ARBA" id="ARBA00022490"/>
    </source>
</evidence>
<evidence type="ECO:0000256" key="11">
    <source>
        <dbReference type="SAM" id="MobiDB-lite"/>
    </source>
</evidence>
<reference evidence="13 14" key="1">
    <citation type="submission" date="2017-01" db="EMBL/GenBank/DDBJ databases">
        <title>Complete genome sequence of esterase-producing bacterium Croceicoccus marinus E4A9.</title>
        <authorList>
            <person name="Wu Y.-H."/>
            <person name="Cheng H."/>
            <person name="Xu L."/>
            <person name="Huo Y.-Y."/>
            <person name="Wang C.-S."/>
            <person name="Xu X.-W."/>
        </authorList>
    </citation>
    <scope>NUCLEOTIDE SEQUENCE [LARGE SCALE GENOMIC DNA]</scope>
    <source>
        <strain evidence="13 14">E4A9</strain>
    </source>
</reference>
<dbReference type="GO" id="GO:0042026">
    <property type="term" value="P:protein refolding"/>
    <property type="evidence" value="ECO:0007669"/>
    <property type="project" value="UniProtKB-ARBA"/>
</dbReference>
<keyword evidence="4" id="KW-0963">Cytoplasm</keyword>
<accession>A0A1Z1FF23</accession>
<proteinExistence type="inferred from homology"/>
<dbReference type="PANTHER" id="PTHR47861">
    <property type="entry name" value="FKBP-TYPE PEPTIDYL-PROLYL CIS-TRANS ISOMERASE SLYD"/>
    <property type="match status" value="1"/>
</dbReference>
<comment type="similarity">
    <text evidence="3 10">Belongs to the FKBP-type PPIase family.</text>
</comment>
<dbReference type="PANTHER" id="PTHR47861:SF3">
    <property type="entry name" value="FKBP-TYPE PEPTIDYL-PROLYL CIS-TRANS ISOMERASE SLYD"/>
    <property type="match status" value="1"/>
</dbReference>
<keyword evidence="7 9" id="KW-0413">Isomerase</keyword>
<keyword evidence="5 9" id="KW-0697">Rotamase</keyword>
<evidence type="ECO:0000256" key="3">
    <source>
        <dbReference type="ARBA" id="ARBA00006577"/>
    </source>
</evidence>
<evidence type="ECO:0000256" key="7">
    <source>
        <dbReference type="ARBA" id="ARBA00023235"/>
    </source>
</evidence>
<dbReference type="EMBL" id="CP019602">
    <property type="protein sequence ID" value="ARU17428.1"/>
    <property type="molecule type" value="Genomic_DNA"/>
</dbReference>
<evidence type="ECO:0000256" key="10">
    <source>
        <dbReference type="RuleBase" id="RU003915"/>
    </source>
</evidence>
<dbReference type="EC" id="5.2.1.8" evidence="10"/>
<dbReference type="GO" id="GO:0003755">
    <property type="term" value="F:peptidyl-prolyl cis-trans isomerase activity"/>
    <property type="evidence" value="ECO:0007669"/>
    <property type="project" value="UniProtKB-UniRule"/>
</dbReference>
<dbReference type="InterPro" id="IPR046357">
    <property type="entry name" value="PPIase_dom_sf"/>
</dbReference>
<dbReference type="SUPFAM" id="SSF54534">
    <property type="entry name" value="FKBP-like"/>
    <property type="match status" value="1"/>
</dbReference>
<dbReference type="STRING" id="450378.GCA_001661675_02054"/>
<gene>
    <name evidence="13" type="ORF">A9D14_10190</name>
</gene>
<dbReference type="PROSITE" id="PS50059">
    <property type="entry name" value="FKBP_PPIASE"/>
    <property type="match status" value="1"/>
</dbReference>
<dbReference type="OrthoDB" id="9808891at2"/>